<accession>A0A369VUC4</accession>
<gene>
    <name evidence="1" type="ORF">DVW87_12410</name>
</gene>
<organism evidence="1 2">
    <name type="scientific">Sphingomonas aracearum</name>
    <dbReference type="NCBI Taxonomy" id="2283317"/>
    <lineage>
        <taxon>Bacteria</taxon>
        <taxon>Pseudomonadati</taxon>
        <taxon>Pseudomonadota</taxon>
        <taxon>Alphaproteobacteria</taxon>
        <taxon>Sphingomonadales</taxon>
        <taxon>Sphingomonadaceae</taxon>
        <taxon>Sphingomonas</taxon>
    </lineage>
</organism>
<dbReference type="OrthoDB" id="7449554at2"/>
<dbReference type="Proteomes" id="UP000253918">
    <property type="component" value="Unassembled WGS sequence"/>
</dbReference>
<dbReference type="AlphaFoldDB" id="A0A369VUC4"/>
<protein>
    <submittedName>
        <fullName evidence="1">Uncharacterized protein</fullName>
    </submittedName>
</protein>
<reference evidence="1 2" key="1">
    <citation type="submission" date="2018-07" db="EMBL/GenBank/DDBJ databases">
        <title>a novel species of Sphingomonas isolated from the rhizosphere soil of Araceae plant.</title>
        <authorList>
            <person name="Zhiyong W."/>
            <person name="Qinglan Z."/>
            <person name="Zhiwei F."/>
            <person name="Ding X."/>
            <person name="Gejiao W."/>
            <person name="Shixue Z."/>
        </authorList>
    </citation>
    <scope>NUCLEOTIDE SEQUENCE [LARGE SCALE GENOMIC DNA]</scope>
    <source>
        <strain evidence="1 2">WZY 27</strain>
    </source>
</reference>
<evidence type="ECO:0000313" key="1">
    <source>
        <dbReference type="EMBL" id="RDE05976.1"/>
    </source>
</evidence>
<sequence>MSHASNIVFCDGPDSPHAFDIVPLQPRKGELDARCPVCRGHGEWNTEIDLVSFRCKRAICDRCLGAGWVETGTDPIAHPDIEMTAEGYPKWVTHYEPRDDAAST</sequence>
<proteinExistence type="predicted"/>
<evidence type="ECO:0000313" key="2">
    <source>
        <dbReference type="Proteomes" id="UP000253918"/>
    </source>
</evidence>
<keyword evidence="2" id="KW-1185">Reference proteome</keyword>
<dbReference type="EMBL" id="QQNB01000002">
    <property type="protein sequence ID" value="RDE05976.1"/>
    <property type="molecule type" value="Genomic_DNA"/>
</dbReference>
<name>A0A369VUC4_9SPHN</name>
<comment type="caution">
    <text evidence="1">The sequence shown here is derived from an EMBL/GenBank/DDBJ whole genome shotgun (WGS) entry which is preliminary data.</text>
</comment>